<evidence type="ECO:0000256" key="2">
    <source>
        <dbReference type="ARBA" id="ARBA00022729"/>
    </source>
</evidence>
<sequence>MRLNLNFRIKSMKRLTTTLFLLLGLAVSNCDQLGLNGLNPFEKDKKENDAIALAFLALTGGASPTKENFLITYANIAEKNYSDAYTAAVSFQTKVNAFVANPTQTGLNELRTEWRKARVSYLQTEIFRFSNGPIDNKEVVFETISGESKEIEPLVNAWPMDESYNDYLVTNGIVSKAALLPANEQEEATADEPTESAKHVSVGWHAIEYTLWGKDNATSNAVTAGQRPLADFVSSANFANRKTYLKSATDLLVDHMTILKKQWSSTDSNSYYYKFIKDADGKSLDSVLRGIAKFAYGEWGGERMSGAASGSQEEEHSCFSDNTKNDFYYDATGFENIFTGTYSGSSVSPGIGLGSILTSEEKTATLKNISNAKLFCLNEHDEDTSLNQTCANGTISYRFDQVIVASAVGTTQHTIFTGTIQTSVKAIGKTIQSAAKRFGTTIEDSGLNL</sequence>
<keyword evidence="2 3" id="KW-0732">Signal</keyword>
<evidence type="ECO:0000256" key="3">
    <source>
        <dbReference type="SAM" id="SignalP"/>
    </source>
</evidence>
<dbReference type="InterPro" id="IPR018976">
    <property type="entry name" value="Imelysin-like"/>
</dbReference>
<comment type="caution">
    <text evidence="5">The sequence shown here is derived from an EMBL/GenBank/DDBJ whole genome shotgun (WGS) entry which is preliminary data.</text>
</comment>
<dbReference type="EMBL" id="RQHV01000049">
    <property type="protein sequence ID" value="TGN10103.1"/>
    <property type="molecule type" value="Genomic_DNA"/>
</dbReference>
<proteinExistence type="predicted"/>
<feature type="chain" id="PRO_5020955594" evidence="3">
    <location>
        <begin position="31"/>
        <end position="449"/>
    </location>
</feature>
<evidence type="ECO:0000256" key="1">
    <source>
        <dbReference type="ARBA" id="ARBA00004196"/>
    </source>
</evidence>
<evidence type="ECO:0000313" key="5">
    <source>
        <dbReference type="EMBL" id="TGN10103.1"/>
    </source>
</evidence>
<comment type="subcellular location">
    <subcellularLocation>
        <location evidence="1">Cell envelope</location>
    </subcellularLocation>
</comment>
<keyword evidence="6" id="KW-1185">Reference proteome</keyword>
<gene>
    <name evidence="5" type="ORF">EHS11_11120</name>
</gene>
<organism evidence="5 6">
    <name type="scientific">Leptospira ilyithenensis</name>
    <dbReference type="NCBI Taxonomy" id="2484901"/>
    <lineage>
        <taxon>Bacteria</taxon>
        <taxon>Pseudomonadati</taxon>
        <taxon>Spirochaetota</taxon>
        <taxon>Spirochaetia</taxon>
        <taxon>Leptospirales</taxon>
        <taxon>Leptospiraceae</taxon>
        <taxon>Leptospira</taxon>
    </lineage>
</organism>
<dbReference type="GO" id="GO:0030313">
    <property type="term" value="C:cell envelope"/>
    <property type="evidence" value="ECO:0007669"/>
    <property type="project" value="UniProtKB-SubCell"/>
</dbReference>
<dbReference type="Pfam" id="PF09375">
    <property type="entry name" value="Peptidase_M75"/>
    <property type="match status" value="1"/>
</dbReference>
<dbReference type="OrthoDB" id="9764688at2"/>
<dbReference type="InterPro" id="IPR038352">
    <property type="entry name" value="Imelysin_sf"/>
</dbReference>
<protein>
    <submittedName>
        <fullName evidence="5">Imelysin</fullName>
    </submittedName>
</protein>
<dbReference type="Proteomes" id="UP000298264">
    <property type="component" value="Unassembled WGS sequence"/>
</dbReference>
<dbReference type="AlphaFoldDB" id="A0A4R9LSU8"/>
<evidence type="ECO:0000313" key="6">
    <source>
        <dbReference type="Proteomes" id="UP000298264"/>
    </source>
</evidence>
<feature type="signal peptide" evidence="3">
    <location>
        <begin position="1"/>
        <end position="30"/>
    </location>
</feature>
<evidence type="ECO:0000259" key="4">
    <source>
        <dbReference type="Pfam" id="PF09375"/>
    </source>
</evidence>
<feature type="domain" description="Imelysin-like" evidence="4">
    <location>
        <begin position="79"/>
        <end position="358"/>
    </location>
</feature>
<dbReference type="Gene3D" id="1.20.1420.20">
    <property type="entry name" value="M75 peptidase, HXXE motif"/>
    <property type="match status" value="1"/>
</dbReference>
<reference evidence="5" key="1">
    <citation type="journal article" date="2019" name="PLoS Negl. Trop. Dis.">
        <title>Revisiting the worldwide diversity of Leptospira species in the environment.</title>
        <authorList>
            <person name="Vincent A.T."/>
            <person name="Schiettekatte O."/>
            <person name="Bourhy P."/>
            <person name="Veyrier F.J."/>
            <person name="Picardeau M."/>
        </authorList>
    </citation>
    <scope>NUCLEOTIDE SEQUENCE [LARGE SCALE GENOMIC DNA]</scope>
    <source>
        <strain evidence="5">201400974</strain>
    </source>
</reference>
<accession>A0A4R9LSU8</accession>
<name>A0A4R9LSU8_9LEPT</name>